<name>A0ABY6NYZ0_9NOCA</name>
<evidence type="ECO:0000313" key="1">
    <source>
        <dbReference type="EMBL" id="UZJ24624.1"/>
    </source>
</evidence>
<dbReference type="InterPro" id="IPR036412">
    <property type="entry name" value="HAD-like_sf"/>
</dbReference>
<dbReference type="GO" id="GO:0016787">
    <property type="term" value="F:hydrolase activity"/>
    <property type="evidence" value="ECO:0007669"/>
    <property type="project" value="UniProtKB-KW"/>
</dbReference>
<keyword evidence="2" id="KW-1185">Reference proteome</keyword>
<accession>A0ABY6NYZ0</accession>
<gene>
    <name evidence="1" type="ORF">RHODO2019_16100</name>
</gene>
<evidence type="ECO:0000313" key="2">
    <source>
        <dbReference type="Proteomes" id="UP001164965"/>
    </source>
</evidence>
<dbReference type="RefSeq" id="WP_265382731.1">
    <property type="nucleotide sequence ID" value="NZ_CP110615.1"/>
</dbReference>
<dbReference type="Gene3D" id="3.40.50.1000">
    <property type="entry name" value="HAD superfamily/HAD-like"/>
    <property type="match status" value="1"/>
</dbReference>
<dbReference type="Proteomes" id="UP001164965">
    <property type="component" value="Chromosome"/>
</dbReference>
<reference evidence="1" key="1">
    <citation type="submission" date="2022-10" db="EMBL/GenBank/DDBJ databases">
        <title>Rhodococcus sp.75.</title>
        <authorList>
            <person name="Sun M."/>
        </authorList>
    </citation>
    <scope>NUCLEOTIDE SEQUENCE</scope>
    <source>
        <strain evidence="1">75</strain>
    </source>
</reference>
<protein>
    <submittedName>
        <fullName evidence="1">HAD family hydrolase</fullName>
    </submittedName>
</protein>
<dbReference type="EMBL" id="CP110615">
    <property type="protein sequence ID" value="UZJ24624.1"/>
    <property type="molecule type" value="Genomic_DNA"/>
</dbReference>
<keyword evidence="1" id="KW-0378">Hydrolase</keyword>
<organism evidence="1 2">
    <name type="scientific">Rhodococcus antarcticus</name>
    <dbReference type="NCBI Taxonomy" id="2987751"/>
    <lineage>
        <taxon>Bacteria</taxon>
        <taxon>Bacillati</taxon>
        <taxon>Actinomycetota</taxon>
        <taxon>Actinomycetes</taxon>
        <taxon>Mycobacteriales</taxon>
        <taxon>Nocardiaceae</taxon>
        <taxon>Rhodococcus</taxon>
    </lineage>
</organism>
<dbReference type="InterPro" id="IPR023214">
    <property type="entry name" value="HAD_sf"/>
</dbReference>
<dbReference type="SUPFAM" id="SSF56784">
    <property type="entry name" value="HAD-like"/>
    <property type="match status" value="1"/>
</dbReference>
<sequence length="275" mass="28984">MSVPRSRVLVCTDLDRTVIYSAAALALTGPDRDAPRLLCVEVYQQAPLSYVTETAAGTLVDLAAATTLVPTTTRTPEQYLRVHLPGAPPRFAITANGGRLLVDGVVDGDWSVHVAEQLTASAPLEEVHARLGGAGDFLLRLRTAEDLFAYAVVDRSALPGAWVDELGAWCAERGWGVSVQGRKVYCVPQGLRKSTAAAEVTRRTACTTMLAAGDSLLDTDLLLAADAAIRPAHGELHETGFTAPHLQVTRSSGVLAGEELVAWLLARAAAGPTAP</sequence>
<proteinExistence type="predicted"/>